<dbReference type="PANTHER" id="PTHR43560:SF1">
    <property type="entry name" value="ION-TRANSLOCATING OXIDOREDUCTASE COMPLEX SUBUNIT B"/>
    <property type="match status" value="1"/>
</dbReference>
<dbReference type="InterPro" id="IPR050395">
    <property type="entry name" value="4Fe4S_Ferredoxin_RnfB"/>
</dbReference>
<dbReference type="Proteomes" id="UP000823921">
    <property type="component" value="Unassembled WGS sequence"/>
</dbReference>
<sequence length="183" mass="18993">MAPTQNNRIAMVYCAGGSRAKRRGEADLSYLDCSMAKQAFADGVLECAQGCLGLGSCVEACRLDAIHIGAHGAAVVDREACVGCGLCVEACPQGLIRLVDADTTIVPRCSNQDAGPVARNACDVSCITCRMCERNCPAAAITMVDNHAVIDPELCISCGMCAVKCPRGVIVDADGVFTVADFA</sequence>
<name>A0A9D2ML42_9FIRM</name>
<evidence type="ECO:0000313" key="5">
    <source>
        <dbReference type="EMBL" id="HJB79723.1"/>
    </source>
</evidence>
<dbReference type="SUPFAM" id="SSF54862">
    <property type="entry name" value="4Fe-4S ferredoxins"/>
    <property type="match status" value="1"/>
</dbReference>
<evidence type="ECO:0000256" key="3">
    <source>
        <dbReference type="ARBA" id="ARBA00023014"/>
    </source>
</evidence>
<dbReference type="Pfam" id="PF14697">
    <property type="entry name" value="Fer4_21"/>
    <property type="match status" value="1"/>
</dbReference>
<dbReference type="PROSITE" id="PS00198">
    <property type="entry name" value="4FE4S_FER_1"/>
    <property type="match status" value="1"/>
</dbReference>
<dbReference type="PANTHER" id="PTHR43560">
    <property type="entry name" value="ION-TRANSLOCATING OXIDOREDUCTASE COMPLEX SUBUNIT B"/>
    <property type="match status" value="1"/>
</dbReference>
<organism evidence="5 6">
    <name type="scientific">Candidatus Flavonifractor intestinigallinarum</name>
    <dbReference type="NCBI Taxonomy" id="2838586"/>
    <lineage>
        <taxon>Bacteria</taxon>
        <taxon>Bacillati</taxon>
        <taxon>Bacillota</taxon>
        <taxon>Clostridia</taxon>
        <taxon>Eubacteriales</taxon>
        <taxon>Oscillospiraceae</taxon>
        <taxon>Flavonifractor</taxon>
    </lineage>
</organism>
<comment type="caution">
    <text evidence="5">The sequence shown here is derived from an EMBL/GenBank/DDBJ whole genome shotgun (WGS) entry which is preliminary data.</text>
</comment>
<evidence type="ECO:0000259" key="4">
    <source>
        <dbReference type="PROSITE" id="PS51379"/>
    </source>
</evidence>
<dbReference type="AlphaFoldDB" id="A0A9D2ML42"/>
<evidence type="ECO:0000313" key="6">
    <source>
        <dbReference type="Proteomes" id="UP000823921"/>
    </source>
</evidence>
<feature type="domain" description="4Fe-4S ferredoxin-type" evidence="4">
    <location>
        <begin position="72"/>
        <end position="101"/>
    </location>
</feature>
<dbReference type="CDD" id="cd10549">
    <property type="entry name" value="MtMvhB_like"/>
    <property type="match status" value="1"/>
</dbReference>
<evidence type="ECO:0000256" key="1">
    <source>
        <dbReference type="ARBA" id="ARBA00022723"/>
    </source>
</evidence>
<protein>
    <submittedName>
        <fullName evidence="5">4Fe-4S binding protein</fullName>
    </submittedName>
</protein>
<keyword evidence="2" id="KW-0408">Iron</keyword>
<reference evidence="5" key="2">
    <citation type="submission" date="2021-04" db="EMBL/GenBank/DDBJ databases">
        <authorList>
            <person name="Gilroy R."/>
        </authorList>
    </citation>
    <scope>NUCLEOTIDE SEQUENCE</scope>
    <source>
        <strain evidence="5">CHK192-8294</strain>
    </source>
</reference>
<feature type="domain" description="4Fe-4S ferredoxin-type" evidence="4">
    <location>
        <begin position="115"/>
        <end position="145"/>
    </location>
</feature>
<dbReference type="Gene3D" id="3.30.70.20">
    <property type="match status" value="2"/>
</dbReference>
<dbReference type="InterPro" id="IPR017896">
    <property type="entry name" value="4Fe4S_Fe-S-bd"/>
</dbReference>
<gene>
    <name evidence="5" type="ORF">H9712_01940</name>
</gene>
<feature type="domain" description="4Fe-4S ferredoxin-type" evidence="4">
    <location>
        <begin position="146"/>
        <end position="175"/>
    </location>
</feature>
<dbReference type="Pfam" id="PF12838">
    <property type="entry name" value="Fer4_7"/>
    <property type="match status" value="1"/>
</dbReference>
<accession>A0A9D2ML42</accession>
<dbReference type="GO" id="GO:0046872">
    <property type="term" value="F:metal ion binding"/>
    <property type="evidence" value="ECO:0007669"/>
    <property type="project" value="UniProtKB-KW"/>
</dbReference>
<dbReference type="InterPro" id="IPR017900">
    <property type="entry name" value="4Fe4S_Fe_S_CS"/>
</dbReference>
<evidence type="ECO:0000256" key="2">
    <source>
        <dbReference type="ARBA" id="ARBA00023004"/>
    </source>
</evidence>
<dbReference type="GO" id="GO:0051536">
    <property type="term" value="F:iron-sulfur cluster binding"/>
    <property type="evidence" value="ECO:0007669"/>
    <property type="project" value="UniProtKB-KW"/>
</dbReference>
<reference evidence="5" key="1">
    <citation type="journal article" date="2021" name="PeerJ">
        <title>Extensive microbial diversity within the chicken gut microbiome revealed by metagenomics and culture.</title>
        <authorList>
            <person name="Gilroy R."/>
            <person name="Ravi A."/>
            <person name="Getino M."/>
            <person name="Pursley I."/>
            <person name="Horton D.L."/>
            <person name="Alikhan N.F."/>
            <person name="Baker D."/>
            <person name="Gharbi K."/>
            <person name="Hall N."/>
            <person name="Watson M."/>
            <person name="Adriaenssens E.M."/>
            <person name="Foster-Nyarko E."/>
            <person name="Jarju S."/>
            <person name="Secka A."/>
            <person name="Antonio M."/>
            <person name="Oren A."/>
            <person name="Chaudhuri R.R."/>
            <person name="La Ragione R."/>
            <person name="Hildebrand F."/>
            <person name="Pallen M.J."/>
        </authorList>
    </citation>
    <scope>NUCLEOTIDE SEQUENCE</scope>
    <source>
        <strain evidence="5">CHK192-8294</strain>
    </source>
</reference>
<keyword evidence="3" id="KW-0411">Iron-sulfur</keyword>
<proteinExistence type="predicted"/>
<dbReference type="EMBL" id="DWXO01000021">
    <property type="protein sequence ID" value="HJB79723.1"/>
    <property type="molecule type" value="Genomic_DNA"/>
</dbReference>
<dbReference type="PROSITE" id="PS51379">
    <property type="entry name" value="4FE4S_FER_2"/>
    <property type="match status" value="3"/>
</dbReference>
<keyword evidence="1" id="KW-0479">Metal-binding</keyword>